<dbReference type="InterPro" id="IPR005097">
    <property type="entry name" value="Sacchrp_dh_NADP-bd"/>
</dbReference>
<organism evidence="2 3">
    <name type="scientific">Rhodococcus oxybenzonivorans</name>
    <dbReference type="NCBI Taxonomy" id="1990687"/>
    <lineage>
        <taxon>Bacteria</taxon>
        <taxon>Bacillati</taxon>
        <taxon>Actinomycetota</taxon>
        <taxon>Actinomycetes</taxon>
        <taxon>Mycobacteriales</taxon>
        <taxon>Nocardiaceae</taxon>
        <taxon>Rhodococcus</taxon>
    </lineage>
</organism>
<sequence length="368" mass="38419">MNPSQHHVSESGPTDRPRVLVYGIYGYTGALVGRESVCRGLNITVAGRDRARTEAAARDLGVPARVVALDDAAALDAALADIDIVAHCAGPYERTSAPMVDACLRTGTQYLDLTGEADVFESIYQRDSDARAAGIALVPGVGFDVVPTDHLAAVAILELPGATSADVAVISRGGFSRGTLTTALLGMAAGNKVRSEGRFVPTAHSHRIITVDLPGSRKTTVGSTPLGDLASAARTAGLRNVTTFTALPGAAMLRRFDVPMRRFLGLRGVGEALEKLLSAVPGPSEEARARTRSAGWVRLTDDAGRSVVRSIEVDNTYAFTAKSMVQAVFALSARPVVGALTPSQAFGADFIDTIPGVELIRGIVADVS</sequence>
<comment type="caution">
    <text evidence="2">The sequence shown here is derived from an EMBL/GenBank/DDBJ whole genome shotgun (WGS) entry which is preliminary data.</text>
</comment>
<dbReference type="Gene3D" id="3.40.50.720">
    <property type="entry name" value="NAD(P)-binding Rossmann-like Domain"/>
    <property type="match status" value="1"/>
</dbReference>
<dbReference type="PANTHER" id="PTHR43781">
    <property type="entry name" value="SACCHAROPINE DEHYDROGENASE"/>
    <property type="match status" value="1"/>
</dbReference>
<dbReference type="InterPro" id="IPR036291">
    <property type="entry name" value="NAD(P)-bd_dom_sf"/>
</dbReference>
<evidence type="ECO:0000259" key="1">
    <source>
        <dbReference type="Pfam" id="PF03435"/>
    </source>
</evidence>
<dbReference type="AlphaFoldDB" id="A0AAE5A5L3"/>
<dbReference type="RefSeq" id="WP_317744284.1">
    <property type="nucleotide sequence ID" value="NZ_JAWLUP010000014.1"/>
</dbReference>
<proteinExistence type="predicted"/>
<evidence type="ECO:0000313" key="2">
    <source>
        <dbReference type="EMBL" id="MDV7264712.1"/>
    </source>
</evidence>
<reference evidence="2" key="1">
    <citation type="submission" date="2023-10" db="EMBL/GenBank/DDBJ databases">
        <title>Development of a sustainable strategy for remediation of hydrocarbon-contaminated territories based on the waste exchange concept.</title>
        <authorList>
            <person name="Krivoruchko A."/>
        </authorList>
    </citation>
    <scope>NUCLEOTIDE SEQUENCE</scope>
    <source>
        <strain evidence="2">IEGM 68</strain>
    </source>
</reference>
<dbReference type="Pfam" id="PF03435">
    <property type="entry name" value="Sacchrp_dh_NADP"/>
    <property type="match status" value="1"/>
</dbReference>
<evidence type="ECO:0000313" key="3">
    <source>
        <dbReference type="Proteomes" id="UP001185863"/>
    </source>
</evidence>
<protein>
    <submittedName>
        <fullName evidence="2">Saccharopine dehydrogenase NADP-binding domain-containing protein</fullName>
    </submittedName>
</protein>
<dbReference type="EMBL" id="JAWLUP010000014">
    <property type="protein sequence ID" value="MDV7264712.1"/>
    <property type="molecule type" value="Genomic_DNA"/>
</dbReference>
<dbReference type="Proteomes" id="UP001185863">
    <property type="component" value="Unassembled WGS sequence"/>
</dbReference>
<dbReference type="SUPFAM" id="SSF51735">
    <property type="entry name" value="NAD(P)-binding Rossmann-fold domains"/>
    <property type="match status" value="1"/>
</dbReference>
<dbReference type="PANTHER" id="PTHR43781:SF1">
    <property type="entry name" value="SACCHAROPINE DEHYDROGENASE"/>
    <property type="match status" value="1"/>
</dbReference>
<name>A0AAE5A5L3_9NOCA</name>
<accession>A0AAE5A5L3</accession>
<feature type="domain" description="Saccharopine dehydrogenase NADP binding" evidence="1">
    <location>
        <begin position="19"/>
        <end position="135"/>
    </location>
</feature>
<gene>
    <name evidence="2" type="ORF">R4315_09155</name>
</gene>